<proteinExistence type="predicted"/>
<dbReference type="OrthoDB" id="9902772at2"/>
<dbReference type="RefSeq" id="WP_149515930.1">
    <property type="nucleotide sequence ID" value="NZ_VDFC01000104.1"/>
</dbReference>
<comment type="caution">
    <text evidence="2">The sequence shown here is derived from an EMBL/GenBank/DDBJ whole genome shotgun (WGS) entry which is preliminary data.</text>
</comment>
<protein>
    <submittedName>
        <fullName evidence="2">Uncharacterized protein</fullName>
    </submittedName>
</protein>
<evidence type="ECO:0000313" key="2">
    <source>
        <dbReference type="EMBL" id="KAA0920117.1"/>
    </source>
</evidence>
<gene>
    <name evidence="2" type="ORF">FGF04_37885</name>
</gene>
<dbReference type="EMBL" id="VDFC01000104">
    <property type="protein sequence ID" value="KAA0920117.1"/>
    <property type="molecule type" value="Genomic_DNA"/>
</dbReference>
<keyword evidence="1" id="KW-0732">Signal</keyword>
<evidence type="ECO:0000256" key="1">
    <source>
        <dbReference type="SAM" id="SignalP"/>
    </source>
</evidence>
<feature type="signal peptide" evidence="1">
    <location>
        <begin position="1"/>
        <end position="31"/>
    </location>
</feature>
<name>A0A5A9ZSB5_9ACTN</name>
<accession>A0A5A9ZSB5</accession>
<reference evidence="2 3" key="1">
    <citation type="submission" date="2019-05" db="EMBL/GenBank/DDBJ databases">
        <authorList>
            <person name="Hariharan J."/>
            <person name="Choudoir M.J."/>
            <person name="Diebold P."/>
            <person name="Panke-Buisse K."/>
            <person name="Buckley D.H."/>
        </authorList>
    </citation>
    <scope>NUCLEOTIDE SEQUENCE [LARGE SCALE GENOMIC DNA]</scope>
    <source>
        <strain evidence="2 3">SUN51</strain>
    </source>
</reference>
<evidence type="ECO:0000313" key="3">
    <source>
        <dbReference type="Proteomes" id="UP000324965"/>
    </source>
</evidence>
<sequence>MRLPLIIRTAPLFGAAALTGAGLLFAGTARADDQRTFDCQLLRVFADHSLEGYSCGEPTTYDGPGKVRYLNGAGGYTCRNISARPDAGDSTTTTLKATGCTSGTYPGYTTLPMPLAGTGTPRE</sequence>
<dbReference type="AlphaFoldDB" id="A0A5A9ZSB5"/>
<keyword evidence="3" id="KW-1185">Reference proteome</keyword>
<dbReference type="Proteomes" id="UP000324965">
    <property type="component" value="Unassembled WGS sequence"/>
</dbReference>
<feature type="chain" id="PRO_5022993452" evidence="1">
    <location>
        <begin position="32"/>
        <end position="123"/>
    </location>
</feature>
<organism evidence="2 3">
    <name type="scientific">Streptomyces apricus</name>
    <dbReference type="NCBI Taxonomy" id="1828112"/>
    <lineage>
        <taxon>Bacteria</taxon>
        <taxon>Bacillati</taxon>
        <taxon>Actinomycetota</taxon>
        <taxon>Actinomycetes</taxon>
        <taxon>Kitasatosporales</taxon>
        <taxon>Streptomycetaceae</taxon>
        <taxon>Streptomyces</taxon>
    </lineage>
</organism>